<dbReference type="Proteomes" id="UP000053676">
    <property type="component" value="Unassembled WGS sequence"/>
</dbReference>
<organism evidence="2 3">
    <name type="scientific">Necator americanus</name>
    <name type="common">Human hookworm</name>
    <dbReference type="NCBI Taxonomy" id="51031"/>
    <lineage>
        <taxon>Eukaryota</taxon>
        <taxon>Metazoa</taxon>
        <taxon>Ecdysozoa</taxon>
        <taxon>Nematoda</taxon>
        <taxon>Chromadorea</taxon>
        <taxon>Rhabditida</taxon>
        <taxon>Rhabditina</taxon>
        <taxon>Rhabditomorpha</taxon>
        <taxon>Strongyloidea</taxon>
        <taxon>Ancylostomatidae</taxon>
        <taxon>Bunostominae</taxon>
        <taxon>Necator</taxon>
    </lineage>
</organism>
<evidence type="ECO:0000313" key="2">
    <source>
        <dbReference type="EMBL" id="ETN81066.1"/>
    </source>
</evidence>
<dbReference type="AlphaFoldDB" id="W2TIS7"/>
<dbReference type="EMBL" id="KI658864">
    <property type="protein sequence ID" value="ETN81066.1"/>
    <property type="molecule type" value="Genomic_DNA"/>
</dbReference>
<dbReference type="KEGG" id="nai:NECAME_08768"/>
<protein>
    <submittedName>
        <fullName evidence="2">Uncharacterized protein</fullName>
    </submittedName>
</protein>
<keyword evidence="1" id="KW-1133">Transmembrane helix</keyword>
<keyword evidence="3" id="KW-1185">Reference proteome</keyword>
<reference evidence="3" key="1">
    <citation type="journal article" date="2014" name="Nat. Genet.">
        <title>Genome of the human hookworm Necator americanus.</title>
        <authorList>
            <person name="Tang Y.T."/>
            <person name="Gao X."/>
            <person name="Rosa B.A."/>
            <person name="Abubucker S."/>
            <person name="Hallsworth-Pepin K."/>
            <person name="Martin J."/>
            <person name="Tyagi R."/>
            <person name="Heizer E."/>
            <person name="Zhang X."/>
            <person name="Bhonagiri-Palsikar V."/>
            <person name="Minx P."/>
            <person name="Warren W.C."/>
            <person name="Wang Q."/>
            <person name="Zhan B."/>
            <person name="Hotez P.J."/>
            <person name="Sternberg P.W."/>
            <person name="Dougall A."/>
            <person name="Gaze S.T."/>
            <person name="Mulvenna J."/>
            <person name="Sotillo J."/>
            <person name="Ranganathan S."/>
            <person name="Rabelo E.M."/>
            <person name="Wilson R.K."/>
            <person name="Felgner P.L."/>
            <person name="Bethony J."/>
            <person name="Hawdon J.M."/>
            <person name="Gasser R.B."/>
            <person name="Loukas A."/>
            <person name="Mitreva M."/>
        </authorList>
    </citation>
    <scope>NUCLEOTIDE SEQUENCE [LARGE SCALE GENOMIC DNA]</scope>
</reference>
<name>W2TIS7_NECAM</name>
<keyword evidence="1" id="KW-0812">Transmembrane</keyword>
<proteinExistence type="predicted"/>
<feature type="transmembrane region" description="Helical" evidence="1">
    <location>
        <begin position="21"/>
        <end position="38"/>
    </location>
</feature>
<gene>
    <name evidence="2" type="ORF">NECAME_08768</name>
</gene>
<sequence length="47" mass="5504">MRRSNVLEHLRKFCTTAKISLKNVVIVILLILSTQRHYQGFLALKHI</sequence>
<keyword evidence="1" id="KW-0472">Membrane</keyword>
<evidence type="ECO:0000313" key="3">
    <source>
        <dbReference type="Proteomes" id="UP000053676"/>
    </source>
</evidence>
<accession>W2TIS7</accession>
<evidence type="ECO:0000256" key="1">
    <source>
        <dbReference type="SAM" id="Phobius"/>
    </source>
</evidence>